<dbReference type="PANTHER" id="PTHR38790">
    <property type="entry name" value="2EXR DOMAIN-CONTAINING PROTEIN-RELATED"/>
    <property type="match status" value="1"/>
</dbReference>
<gene>
    <name evidence="1" type="ORF">PG999_001511</name>
</gene>
<comment type="caution">
    <text evidence="1">The sequence shown here is derived from an EMBL/GenBank/DDBJ whole genome shotgun (WGS) entry which is preliminary data.</text>
</comment>
<keyword evidence="2" id="KW-1185">Reference proteome</keyword>
<accession>A0AAW0R5T5</accession>
<dbReference type="EMBL" id="JAQQWP010000002">
    <property type="protein sequence ID" value="KAK8129131.1"/>
    <property type="molecule type" value="Genomic_DNA"/>
</dbReference>
<dbReference type="AlphaFoldDB" id="A0AAW0R5T5"/>
<dbReference type="Proteomes" id="UP001392437">
    <property type="component" value="Unassembled WGS sequence"/>
</dbReference>
<name>A0AAW0R5T5_9PEZI</name>
<evidence type="ECO:0000313" key="2">
    <source>
        <dbReference type="Proteomes" id="UP001392437"/>
    </source>
</evidence>
<evidence type="ECO:0000313" key="1">
    <source>
        <dbReference type="EMBL" id="KAK8129131.1"/>
    </source>
</evidence>
<dbReference type="PANTHER" id="PTHR38790:SF4">
    <property type="entry name" value="2EXR DOMAIN-CONTAINING PROTEIN"/>
    <property type="match status" value="1"/>
</dbReference>
<protein>
    <submittedName>
        <fullName evidence="1">Uncharacterized protein</fullName>
    </submittedName>
</protein>
<reference evidence="1 2" key="1">
    <citation type="submission" date="2023-01" db="EMBL/GenBank/DDBJ databases">
        <title>Analysis of 21 Apiospora genomes using comparative genomics revels a genus with tremendous synthesis potential of carbohydrate active enzymes and secondary metabolites.</title>
        <authorList>
            <person name="Sorensen T."/>
        </authorList>
    </citation>
    <scope>NUCLEOTIDE SEQUENCE [LARGE SCALE GENOMIC DNA]</scope>
    <source>
        <strain evidence="1 2">CBS 117206</strain>
    </source>
</reference>
<sequence>MASHSAFLRLPREIRNEIYISLFSDLLFDRNNPHDCWYVKDQKRGLHPQLALLHVCRQVYAEASLLVLRHVRVCCMDAKDMLRFLVALDSEQIRQLKYLNVCYSIFCIRLPPVEAEDPDPDSEQDNGIRGFHVGALLGLFPGLQLDMLELEDGMSEGLERYEACHGADLIESLLHADGFREVRASVRAGDDAFVGRWMIEGTSGWLKEPEDYIPRWEEPIRTRFRGRPGWSVELYVNEERCPDEHWEQFRKAGFTLLDGLEDRNELGAEVCENPCLVAGDYWNFRACRGEGPIATTQEDDRMLACIGDWFQEGGPLSDEDVNRASDSLKDLFRGSDWAKIDQAAEEADQGADGPYDCHFW</sequence>
<organism evidence="1 2">
    <name type="scientific">Apiospora kogelbergensis</name>
    <dbReference type="NCBI Taxonomy" id="1337665"/>
    <lineage>
        <taxon>Eukaryota</taxon>
        <taxon>Fungi</taxon>
        <taxon>Dikarya</taxon>
        <taxon>Ascomycota</taxon>
        <taxon>Pezizomycotina</taxon>
        <taxon>Sordariomycetes</taxon>
        <taxon>Xylariomycetidae</taxon>
        <taxon>Amphisphaeriales</taxon>
        <taxon>Apiosporaceae</taxon>
        <taxon>Apiospora</taxon>
    </lineage>
</organism>
<proteinExistence type="predicted"/>